<evidence type="ECO:0000313" key="4">
    <source>
        <dbReference type="Proteomes" id="UP000199354"/>
    </source>
</evidence>
<keyword evidence="4" id="KW-1185">Reference proteome</keyword>
<proteinExistence type="predicted"/>
<dbReference type="STRING" id="490189.SAMN02927903_01380"/>
<name>A0A1G5FRR5_9FLAO</name>
<evidence type="ECO:0000259" key="2">
    <source>
        <dbReference type="Pfam" id="PF13648"/>
    </source>
</evidence>
<dbReference type="Proteomes" id="UP000199354">
    <property type="component" value="Unassembled WGS sequence"/>
</dbReference>
<sequence length="170" mass="18811">MYICTVTITYPIMRKIFAMIALTVAFVGCKSTSATSTKVDNKSHTAIKGNWVITSVTYPGSEYIKVTSFNLADSKCFEGSTWKFVSNNDTGNMTLNAADCAQFTSPIKWFVNKEGQFVLKVLNAGEKAKKVRDGYVLRVANQSTESFQLVDNINVGGKLTDVVYQFQKVN</sequence>
<organism evidence="3 4">
    <name type="scientific">Flavobacterium caeni</name>
    <dbReference type="NCBI Taxonomy" id="490189"/>
    <lineage>
        <taxon>Bacteria</taxon>
        <taxon>Pseudomonadati</taxon>
        <taxon>Bacteroidota</taxon>
        <taxon>Flavobacteriia</taxon>
        <taxon>Flavobacteriales</taxon>
        <taxon>Flavobacteriaceae</taxon>
        <taxon>Flavobacterium</taxon>
    </lineage>
</organism>
<feature type="chain" id="PRO_5011517141" evidence="1">
    <location>
        <begin position="21"/>
        <end position="170"/>
    </location>
</feature>
<gene>
    <name evidence="3" type="ORF">SAMN02927903_01380</name>
</gene>
<evidence type="ECO:0000313" key="3">
    <source>
        <dbReference type="EMBL" id="SCY41817.1"/>
    </source>
</evidence>
<keyword evidence="1" id="KW-0732">Signal</keyword>
<feature type="domain" description="Lipocalin-like" evidence="2">
    <location>
        <begin position="47"/>
        <end position="121"/>
    </location>
</feature>
<dbReference type="InterPro" id="IPR024311">
    <property type="entry name" value="Lipocalin-like"/>
</dbReference>
<reference evidence="3 4" key="1">
    <citation type="submission" date="2016-10" db="EMBL/GenBank/DDBJ databases">
        <authorList>
            <person name="de Groot N.N."/>
        </authorList>
    </citation>
    <scope>NUCLEOTIDE SEQUENCE [LARGE SCALE GENOMIC DNA]</scope>
    <source>
        <strain evidence="3 4">CGMCC 1.7031</strain>
    </source>
</reference>
<dbReference type="EMBL" id="FMVF01000005">
    <property type="protein sequence ID" value="SCY41817.1"/>
    <property type="molecule type" value="Genomic_DNA"/>
</dbReference>
<dbReference type="Pfam" id="PF13648">
    <property type="entry name" value="Lipocalin_4"/>
    <property type="match status" value="1"/>
</dbReference>
<dbReference type="AlphaFoldDB" id="A0A1G5FRR5"/>
<accession>A0A1G5FRR5</accession>
<evidence type="ECO:0000256" key="1">
    <source>
        <dbReference type="SAM" id="SignalP"/>
    </source>
</evidence>
<feature type="signal peptide" evidence="1">
    <location>
        <begin position="1"/>
        <end position="20"/>
    </location>
</feature>
<protein>
    <submittedName>
        <fullName evidence="3">Lipocalin-like domain-containing protein</fullName>
    </submittedName>
</protein>